<reference evidence="3" key="1">
    <citation type="submission" date="2019-04" db="EMBL/GenBank/DDBJ databases">
        <title>Evolution of Biomass-Degrading Anaerobic Consortia Revealed by Metagenomics.</title>
        <authorList>
            <person name="Peng X."/>
        </authorList>
    </citation>
    <scope>NUCLEOTIDE SEQUENCE</scope>
    <source>
        <strain evidence="3">SIG254</strain>
    </source>
</reference>
<organism evidence="3 4">
    <name type="scientific">Clostridium sulfidigenes</name>
    <dbReference type="NCBI Taxonomy" id="318464"/>
    <lineage>
        <taxon>Bacteria</taxon>
        <taxon>Bacillati</taxon>
        <taxon>Bacillota</taxon>
        <taxon>Clostridia</taxon>
        <taxon>Eubacteriales</taxon>
        <taxon>Clostridiaceae</taxon>
        <taxon>Clostridium</taxon>
    </lineage>
</organism>
<name>A0A927ZPA5_9CLOT</name>
<feature type="transmembrane region" description="Helical" evidence="1">
    <location>
        <begin position="12"/>
        <end position="33"/>
    </location>
</feature>
<evidence type="ECO:0000313" key="3">
    <source>
        <dbReference type="EMBL" id="MBE6060000.1"/>
    </source>
</evidence>
<accession>A0A927ZPA5</accession>
<dbReference type="Proteomes" id="UP000768462">
    <property type="component" value="Unassembled WGS sequence"/>
</dbReference>
<feature type="domain" description="DUF1648" evidence="2">
    <location>
        <begin position="20"/>
        <end position="66"/>
    </location>
</feature>
<evidence type="ECO:0000313" key="4">
    <source>
        <dbReference type="Proteomes" id="UP000768462"/>
    </source>
</evidence>
<proteinExistence type="predicted"/>
<dbReference type="Pfam" id="PF07853">
    <property type="entry name" value="DUF1648"/>
    <property type="match status" value="1"/>
</dbReference>
<dbReference type="InterPro" id="IPR012867">
    <property type="entry name" value="DUF1648"/>
</dbReference>
<feature type="transmembrane region" description="Helical" evidence="1">
    <location>
        <begin position="127"/>
        <end position="148"/>
    </location>
</feature>
<keyword evidence="1" id="KW-0472">Membrane</keyword>
<dbReference type="EMBL" id="SVCM01000083">
    <property type="protein sequence ID" value="MBE6060000.1"/>
    <property type="molecule type" value="Genomic_DNA"/>
</dbReference>
<comment type="caution">
    <text evidence="3">The sequence shown here is derived from an EMBL/GenBank/DDBJ whole genome shotgun (WGS) entry which is preliminary data.</text>
</comment>
<feature type="transmembrane region" description="Helical" evidence="1">
    <location>
        <begin position="60"/>
        <end position="83"/>
    </location>
</feature>
<evidence type="ECO:0000259" key="2">
    <source>
        <dbReference type="Pfam" id="PF07853"/>
    </source>
</evidence>
<keyword evidence="1" id="KW-0812">Transmembrane</keyword>
<sequence>MKEKVPFTKFQKFLETLSLLILLSSIIYLIFIWSTLPDTIPSHYNAKGVVTNWSGKGMLLIMPIISIILYTGLTTLTLFPNIWSVPVEITEKNQNFVYTNLKTMLIVIKLILVSDFAYMTICSATESSLSALFTPIVLIAVFGTLAFFMTRIIRGSKKLE</sequence>
<keyword evidence="1" id="KW-1133">Transmembrane helix</keyword>
<feature type="transmembrane region" description="Helical" evidence="1">
    <location>
        <begin position="104"/>
        <end position="121"/>
    </location>
</feature>
<protein>
    <submittedName>
        <fullName evidence="3">DUF1648 domain-containing protein</fullName>
    </submittedName>
</protein>
<evidence type="ECO:0000256" key="1">
    <source>
        <dbReference type="SAM" id="Phobius"/>
    </source>
</evidence>
<gene>
    <name evidence="3" type="ORF">E7215_07480</name>
</gene>
<dbReference type="AlphaFoldDB" id="A0A927ZPA5"/>